<dbReference type="Proteomes" id="UP000199693">
    <property type="component" value="Unassembled WGS sequence"/>
</dbReference>
<evidence type="ECO:0000313" key="4">
    <source>
        <dbReference type="Proteomes" id="UP000198309"/>
    </source>
</evidence>
<feature type="signal peptide" evidence="1">
    <location>
        <begin position="1"/>
        <end position="24"/>
    </location>
</feature>
<evidence type="ECO:0008006" key="6">
    <source>
        <dbReference type="Google" id="ProtNLM"/>
    </source>
</evidence>
<dbReference type="PROSITE" id="PS51257">
    <property type="entry name" value="PROKAR_LIPOPROTEIN"/>
    <property type="match status" value="1"/>
</dbReference>
<dbReference type="Proteomes" id="UP000198309">
    <property type="component" value="Unassembled WGS sequence"/>
</dbReference>
<dbReference type="AlphaFoldDB" id="A0A239NIT2"/>
<feature type="chain" id="PRO_5030041130" description="DUF4946 domain-containing protein" evidence="1">
    <location>
        <begin position="25"/>
        <end position="176"/>
    </location>
</feature>
<gene>
    <name evidence="2" type="ORF">SAMN05216189_106023</name>
    <name evidence="3" type="ORF">SAMN06295949_14911</name>
</gene>
<dbReference type="Pfam" id="PF16304">
    <property type="entry name" value="DUF4946"/>
    <property type="match status" value="1"/>
</dbReference>
<keyword evidence="1" id="KW-0732">Signal</keyword>
<evidence type="ECO:0000313" key="5">
    <source>
        <dbReference type="Proteomes" id="UP000199693"/>
    </source>
</evidence>
<dbReference type="RefSeq" id="WP_089394753.1">
    <property type="nucleotide sequence ID" value="NZ_FNEC01000060.1"/>
</dbReference>
<accession>A0A239NIT2</accession>
<name>A0A239NIT2_9PSED</name>
<reference evidence="2 5" key="1">
    <citation type="submission" date="2016-10" db="EMBL/GenBank/DDBJ databases">
        <authorList>
            <person name="de Groot N.N."/>
        </authorList>
    </citation>
    <scope>NUCLEOTIDE SEQUENCE [LARGE SCALE GENOMIC DNA]</scope>
    <source>
        <strain evidence="2 5">CCM 7361</strain>
    </source>
</reference>
<proteinExistence type="predicted"/>
<evidence type="ECO:0000256" key="1">
    <source>
        <dbReference type="SAM" id="SignalP"/>
    </source>
</evidence>
<dbReference type="EMBL" id="FNEC01000060">
    <property type="protein sequence ID" value="SDK96347.1"/>
    <property type="molecule type" value="Genomic_DNA"/>
</dbReference>
<sequence>MGGRWAGVLGGLLLACMASGLAAASGLAEWPEGWQVTRSPEAPDEAAALRRERGVRLAADGSQALVVEITRSRLAEAKDVDLQRVILQMRKSLQVDFLRQGFQAACSKPRQAVLGGLDALELVCSVSQNGNEVLRQVVQVALGREAAYSLTYAAPAAEYPQRLAEVAAFKAGLRLE</sequence>
<keyword evidence="4" id="KW-1185">Reference proteome</keyword>
<dbReference type="Gene3D" id="3.40.1000.10">
    <property type="entry name" value="Mog1/PsbP, alpha/beta/alpha sandwich"/>
    <property type="match status" value="1"/>
</dbReference>
<organism evidence="2 5">
    <name type="scientific">Pseudomonas delhiensis</name>
    <dbReference type="NCBI Taxonomy" id="366289"/>
    <lineage>
        <taxon>Bacteria</taxon>
        <taxon>Pseudomonadati</taxon>
        <taxon>Pseudomonadota</taxon>
        <taxon>Gammaproteobacteria</taxon>
        <taxon>Pseudomonadales</taxon>
        <taxon>Pseudomonadaceae</taxon>
        <taxon>Pseudomonas</taxon>
    </lineage>
</organism>
<dbReference type="EMBL" id="FZPC01000049">
    <property type="protein sequence ID" value="SNT54811.1"/>
    <property type="molecule type" value="Genomic_DNA"/>
</dbReference>
<protein>
    <recommendedName>
        <fullName evidence="6">DUF4946 domain-containing protein</fullName>
    </recommendedName>
</protein>
<reference evidence="3 4" key="2">
    <citation type="submission" date="2017-06" db="EMBL/GenBank/DDBJ databases">
        <authorList>
            <person name="Varghese N."/>
            <person name="Submissions S."/>
        </authorList>
    </citation>
    <scope>NUCLEOTIDE SEQUENCE [LARGE SCALE GENOMIC DNA]</scope>
    <source>
        <strain evidence="3 4">RLD-1</strain>
    </source>
</reference>
<evidence type="ECO:0000313" key="3">
    <source>
        <dbReference type="EMBL" id="SNT54811.1"/>
    </source>
</evidence>
<evidence type="ECO:0000313" key="2">
    <source>
        <dbReference type="EMBL" id="SDK96347.1"/>
    </source>
</evidence>
<dbReference type="InterPro" id="IPR032543">
    <property type="entry name" value="DUF4946"/>
</dbReference>